<protein>
    <submittedName>
        <fullName evidence="2">Uncharacterized protein</fullName>
    </submittedName>
</protein>
<dbReference type="EMBL" id="JBHFFA010000006">
    <property type="protein sequence ID" value="KAL2621821.1"/>
    <property type="molecule type" value="Genomic_DNA"/>
</dbReference>
<accession>A0ABD1Y4Z5</accession>
<keyword evidence="3" id="KW-1185">Reference proteome</keyword>
<name>A0ABD1Y4Z5_9MARC</name>
<reference evidence="2 3" key="1">
    <citation type="submission" date="2024-09" db="EMBL/GenBank/DDBJ databases">
        <title>Chromosome-scale assembly of Riccia fluitans.</title>
        <authorList>
            <person name="Paukszto L."/>
            <person name="Sawicki J."/>
            <person name="Karawczyk K."/>
            <person name="Piernik-Szablinska J."/>
            <person name="Szczecinska M."/>
            <person name="Mazdziarz M."/>
        </authorList>
    </citation>
    <scope>NUCLEOTIDE SEQUENCE [LARGE SCALE GENOMIC DNA]</scope>
    <source>
        <strain evidence="2">Rf_01</strain>
        <tissue evidence="2">Aerial parts of the thallus</tissue>
    </source>
</reference>
<proteinExistence type="predicted"/>
<feature type="compositionally biased region" description="Basic residues" evidence="1">
    <location>
        <begin position="117"/>
        <end position="127"/>
    </location>
</feature>
<sequence length="140" mass="16045">MSSSVDEQLRTSDGKDRERAVKKDSVETENKHGIGRGNDHHSYHVEEEVQSYALENAFSWPVSLVMGLNHGDQHHRSHPKPKHEKLEKKEVRYTVENAFSWPVSFAMHVVNENQIHRGIKQGSKKQARSPVTENVESKSH</sequence>
<dbReference type="Proteomes" id="UP001605036">
    <property type="component" value="Unassembled WGS sequence"/>
</dbReference>
<organism evidence="2 3">
    <name type="scientific">Riccia fluitans</name>
    <dbReference type="NCBI Taxonomy" id="41844"/>
    <lineage>
        <taxon>Eukaryota</taxon>
        <taxon>Viridiplantae</taxon>
        <taxon>Streptophyta</taxon>
        <taxon>Embryophyta</taxon>
        <taxon>Marchantiophyta</taxon>
        <taxon>Marchantiopsida</taxon>
        <taxon>Marchantiidae</taxon>
        <taxon>Marchantiales</taxon>
        <taxon>Ricciaceae</taxon>
        <taxon>Riccia</taxon>
    </lineage>
</organism>
<feature type="region of interest" description="Disordered" evidence="1">
    <location>
        <begin position="1"/>
        <end position="43"/>
    </location>
</feature>
<evidence type="ECO:0000256" key="1">
    <source>
        <dbReference type="SAM" id="MobiDB-lite"/>
    </source>
</evidence>
<comment type="caution">
    <text evidence="2">The sequence shown here is derived from an EMBL/GenBank/DDBJ whole genome shotgun (WGS) entry which is preliminary data.</text>
</comment>
<feature type="region of interest" description="Disordered" evidence="1">
    <location>
        <begin position="117"/>
        <end position="140"/>
    </location>
</feature>
<gene>
    <name evidence="2" type="ORF">R1flu_002026</name>
</gene>
<feature type="compositionally biased region" description="Basic and acidic residues" evidence="1">
    <location>
        <begin position="7"/>
        <end position="43"/>
    </location>
</feature>
<evidence type="ECO:0000313" key="3">
    <source>
        <dbReference type="Proteomes" id="UP001605036"/>
    </source>
</evidence>
<evidence type="ECO:0000313" key="2">
    <source>
        <dbReference type="EMBL" id="KAL2621821.1"/>
    </source>
</evidence>
<dbReference type="AlphaFoldDB" id="A0ABD1Y4Z5"/>